<feature type="compositionally biased region" description="Basic and acidic residues" evidence="1">
    <location>
        <begin position="213"/>
        <end position="257"/>
    </location>
</feature>
<keyword evidence="2" id="KW-0472">Membrane</keyword>
<feature type="compositionally biased region" description="Polar residues" evidence="1">
    <location>
        <begin position="172"/>
        <end position="183"/>
    </location>
</feature>
<evidence type="ECO:0000313" key="5">
    <source>
        <dbReference type="Proteomes" id="UP000516421"/>
    </source>
</evidence>
<evidence type="ECO:0000256" key="2">
    <source>
        <dbReference type="SAM" id="Phobius"/>
    </source>
</evidence>
<dbReference type="RefSeq" id="WP_151147277.1">
    <property type="nucleotide sequence ID" value="NZ_CP061538.1"/>
</dbReference>
<dbReference type="EMBL" id="CP061538">
    <property type="protein sequence ID" value="QNV40549.1"/>
    <property type="molecule type" value="Genomic_DNA"/>
</dbReference>
<keyword evidence="2" id="KW-0812">Transmembrane</keyword>
<dbReference type="InterPro" id="IPR025889">
    <property type="entry name" value="GSP17M-like_dom"/>
</dbReference>
<dbReference type="AlphaFoldDB" id="A0A7H2BLK3"/>
<evidence type="ECO:0000256" key="1">
    <source>
        <dbReference type="SAM" id="MobiDB-lite"/>
    </source>
</evidence>
<reference evidence="4 5" key="1">
    <citation type="submission" date="2020-09" db="EMBL/GenBank/DDBJ databases">
        <title>Investigation of environmental microbe.</title>
        <authorList>
            <person name="Ou Y."/>
            <person name="Kang Q."/>
        </authorList>
    </citation>
    <scope>NUCLEOTIDE SEQUENCE [LARGE SCALE GENOMIC DNA]</scope>
    <source>
        <strain evidence="4 5">KJZ-9</strain>
    </source>
</reference>
<dbReference type="Pfam" id="PF11181">
    <property type="entry name" value="YflT"/>
    <property type="match status" value="1"/>
</dbReference>
<keyword evidence="5" id="KW-1185">Reference proteome</keyword>
<dbReference type="Proteomes" id="UP000516421">
    <property type="component" value="Chromosome"/>
</dbReference>
<feature type="transmembrane region" description="Helical" evidence="2">
    <location>
        <begin position="98"/>
        <end position="121"/>
    </location>
</feature>
<feature type="compositionally biased region" description="Basic and acidic residues" evidence="1">
    <location>
        <begin position="277"/>
        <end position="286"/>
    </location>
</feature>
<feature type="domain" description="General stress protein 17M-like" evidence="3">
    <location>
        <begin position="21"/>
        <end position="88"/>
    </location>
</feature>
<feature type="transmembrane region" description="Helical" evidence="2">
    <location>
        <begin position="70"/>
        <end position="92"/>
    </location>
</feature>
<gene>
    <name evidence="4" type="ORF">IDM48_03845</name>
</gene>
<name>A0A7H2BLK3_9MICC</name>
<organism evidence="4 5">
    <name type="scientific">Rothia amarae</name>
    <dbReference type="NCBI Taxonomy" id="169480"/>
    <lineage>
        <taxon>Bacteria</taxon>
        <taxon>Bacillati</taxon>
        <taxon>Actinomycetota</taxon>
        <taxon>Actinomycetes</taxon>
        <taxon>Micrococcales</taxon>
        <taxon>Micrococcaceae</taxon>
        <taxon>Rothia</taxon>
    </lineage>
</organism>
<evidence type="ECO:0000313" key="4">
    <source>
        <dbReference type="EMBL" id="QNV40549.1"/>
    </source>
</evidence>
<proteinExistence type="predicted"/>
<evidence type="ECO:0000259" key="3">
    <source>
        <dbReference type="Pfam" id="PF11181"/>
    </source>
</evidence>
<accession>A0A7H2BLK3</accession>
<sequence length="286" mass="30876">MNEQQITPVIPEAGKIPRGELVQNFTSRAELDAAMGRLTSAGLPAQAFFVVGHDLKQVEYFIGKLSYPRIALSSALSGATFGALIGVVTALVTGTSVLPHLASAVPLGIAIWMIFGILSFSRGNKNGAFQMRQQMIPTAFSLMSNPSVAAQAREVLGVRSQNFRPQLAHPNTPASGTPSSVVQGHSHEQADPTTFVGPEYNRDGSPAGGKFGLRIDDPEEYAKMVRTEPMRPDDSEQRIEKVREEQSPQRYGLKVEDSQEVQDSVRNAPASSAPEEPSEHHGSRKS</sequence>
<feature type="region of interest" description="Disordered" evidence="1">
    <location>
        <begin position="165"/>
        <end position="286"/>
    </location>
</feature>
<keyword evidence="2" id="KW-1133">Transmembrane helix</keyword>
<dbReference type="KEGG" id="rama:IDM48_03845"/>
<protein>
    <recommendedName>
        <fullName evidence="3">General stress protein 17M-like domain-containing protein</fullName>
    </recommendedName>
</protein>